<sequence length="157" mass="18185">MNSYLLFWKRAFDFKGKSSVNDFKIPFNIHLLLAFIIFPFIHTFVGGKLWTIQDIEIGNLVIPIKISSWALYLYAVTYIPALALSMRRYHDLNEEKEKGLLFATFPVIYIIGVLMLLIAGQGLPDTSLVTIIIVIVLVLPVIWFITEWFKLSYKNRK</sequence>
<dbReference type="EMBL" id="CP021059">
    <property type="protein sequence ID" value="ARQ06229.1"/>
    <property type="molecule type" value="Genomic_DNA"/>
</dbReference>
<dbReference type="GO" id="GO:0016020">
    <property type="term" value="C:membrane"/>
    <property type="evidence" value="ECO:0007669"/>
    <property type="project" value="InterPro"/>
</dbReference>
<feature type="transmembrane region" description="Helical" evidence="1">
    <location>
        <begin position="126"/>
        <end position="149"/>
    </location>
</feature>
<evidence type="ECO:0000313" key="2">
    <source>
        <dbReference type="EMBL" id="ARQ06229.1"/>
    </source>
</evidence>
<dbReference type="InterPro" id="IPR008523">
    <property type="entry name" value="DUF805"/>
</dbReference>
<name>A0A1W7A9D6_9STAP</name>
<evidence type="ECO:0008006" key="4">
    <source>
        <dbReference type="Google" id="ProtNLM"/>
    </source>
</evidence>
<reference evidence="2 3" key="1">
    <citation type="journal article" date="2017" name="Int. J. Syst. Evol. Microbiol.">
        <title>Macrococcus canis sp. nov., a skin bacterium associated with infections in dogs.</title>
        <authorList>
            <person name="Gobeli Brawand S."/>
            <person name="Cotting K."/>
            <person name="Gomez-Sanz E."/>
            <person name="Collaud A."/>
            <person name="Thomann A."/>
            <person name="Brodard I."/>
            <person name="Rodriguez-Campos S."/>
            <person name="Strauss C."/>
            <person name="Perreten V."/>
        </authorList>
    </citation>
    <scope>NUCLEOTIDE SEQUENCE [LARGE SCALE GENOMIC DNA]</scope>
    <source>
        <strain evidence="2 3">KM45013</strain>
    </source>
</reference>
<dbReference type="STRING" id="1855823.MCCS_05780"/>
<keyword evidence="3" id="KW-1185">Reference proteome</keyword>
<dbReference type="Pfam" id="PF05656">
    <property type="entry name" value="DUF805"/>
    <property type="match status" value="1"/>
</dbReference>
<feature type="transmembrane region" description="Helical" evidence="1">
    <location>
        <begin position="25"/>
        <end position="46"/>
    </location>
</feature>
<accession>A0A1W7A9D6</accession>
<dbReference type="KEGG" id="mcak:MCCS_05780"/>
<gene>
    <name evidence="2" type="ORF">MCCS_05780</name>
</gene>
<protein>
    <recommendedName>
        <fullName evidence="4">DUF805 domain-containing protein</fullName>
    </recommendedName>
</protein>
<organism evidence="2 3">
    <name type="scientific">Macrococcoides canis</name>
    <dbReference type="NCBI Taxonomy" id="1855823"/>
    <lineage>
        <taxon>Bacteria</taxon>
        <taxon>Bacillati</taxon>
        <taxon>Bacillota</taxon>
        <taxon>Bacilli</taxon>
        <taxon>Bacillales</taxon>
        <taxon>Staphylococcaceae</taxon>
        <taxon>Macrococcoides</taxon>
    </lineage>
</organism>
<dbReference type="Proteomes" id="UP000194154">
    <property type="component" value="Chromosome"/>
</dbReference>
<dbReference type="GeneID" id="35294718"/>
<keyword evidence="1" id="KW-0472">Membrane</keyword>
<keyword evidence="1" id="KW-0812">Transmembrane</keyword>
<feature type="transmembrane region" description="Helical" evidence="1">
    <location>
        <begin position="66"/>
        <end position="87"/>
    </location>
</feature>
<evidence type="ECO:0000313" key="3">
    <source>
        <dbReference type="Proteomes" id="UP000194154"/>
    </source>
</evidence>
<feature type="transmembrane region" description="Helical" evidence="1">
    <location>
        <begin position="99"/>
        <end position="120"/>
    </location>
</feature>
<evidence type="ECO:0000256" key="1">
    <source>
        <dbReference type="SAM" id="Phobius"/>
    </source>
</evidence>
<dbReference type="AlphaFoldDB" id="A0A1W7A9D6"/>
<dbReference type="RefSeq" id="WP_167625947.1">
    <property type="nucleotide sequence ID" value="NZ_CBCRZA010000001.1"/>
</dbReference>
<proteinExistence type="predicted"/>
<keyword evidence="1" id="KW-1133">Transmembrane helix</keyword>